<keyword evidence="10" id="KW-0503">Monooxygenase</keyword>
<evidence type="ECO:0000256" key="5">
    <source>
        <dbReference type="ARBA" id="ARBA00022692"/>
    </source>
</evidence>
<keyword evidence="14" id="KW-1185">Reference proteome</keyword>
<sequence length="292" mass="33676">MELRDTVTSIAIFLTCAVALRWAWRLFDWVFLRPKKLERCLRQQGISGNSYRLLLGDMKEVFRMRKEARSKPIAFTNDYLSRADPFLHHTITNYGKNSLAWMGPIPMVNITEPKLIREALSNIYDFQKPKLNSVISLLAPGLVSLEGKQWAMRRKLMNPAFHAEKLKMMLPSFYTSCNEMIKKWEKMMVGTDSHELDVWPYLVILTEDVISRAAFGSSYEEGKKIFELLKEQIHLTVQLSHTVFIPGLSTFGLLQTPLPFTSPSAIKNVFDNVFCQHCPLPLPTRILGHYLH</sequence>
<evidence type="ECO:0000256" key="7">
    <source>
        <dbReference type="ARBA" id="ARBA00022989"/>
    </source>
</evidence>
<dbReference type="Proteomes" id="UP001279734">
    <property type="component" value="Unassembled WGS sequence"/>
</dbReference>
<dbReference type="PANTHER" id="PTHR24282">
    <property type="entry name" value="CYTOCHROME P450 FAMILY MEMBER"/>
    <property type="match status" value="1"/>
</dbReference>
<dbReference type="InterPro" id="IPR001128">
    <property type="entry name" value="Cyt_P450"/>
</dbReference>
<keyword evidence="5 12" id="KW-0812">Transmembrane</keyword>
<dbReference type="GO" id="GO:0016020">
    <property type="term" value="C:membrane"/>
    <property type="evidence" value="ECO:0007669"/>
    <property type="project" value="UniProtKB-SubCell"/>
</dbReference>
<keyword evidence="4" id="KW-0349">Heme</keyword>
<keyword evidence="8" id="KW-0560">Oxidoreductase</keyword>
<dbReference type="PANTHER" id="PTHR24282:SF255">
    <property type="entry name" value="CYTOCHROME P450 72A11-RELATED"/>
    <property type="match status" value="1"/>
</dbReference>
<keyword evidence="9" id="KW-0408">Iron</keyword>
<reference evidence="13" key="1">
    <citation type="submission" date="2023-05" db="EMBL/GenBank/DDBJ databases">
        <title>Nepenthes gracilis genome sequencing.</title>
        <authorList>
            <person name="Fukushima K."/>
        </authorList>
    </citation>
    <scope>NUCLEOTIDE SEQUENCE</scope>
    <source>
        <strain evidence="13">SING2019-196</strain>
    </source>
</reference>
<evidence type="ECO:0000256" key="6">
    <source>
        <dbReference type="ARBA" id="ARBA00022723"/>
    </source>
</evidence>
<keyword evidence="11 12" id="KW-0472">Membrane</keyword>
<keyword evidence="7 12" id="KW-1133">Transmembrane helix</keyword>
<dbReference type="Pfam" id="PF00067">
    <property type="entry name" value="p450"/>
    <property type="match status" value="1"/>
</dbReference>
<evidence type="ECO:0000256" key="2">
    <source>
        <dbReference type="ARBA" id="ARBA00004370"/>
    </source>
</evidence>
<dbReference type="GO" id="GO:0004497">
    <property type="term" value="F:monooxygenase activity"/>
    <property type="evidence" value="ECO:0007669"/>
    <property type="project" value="UniProtKB-KW"/>
</dbReference>
<dbReference type="InterPro" id="IPR036396">
    <property type="entry name" value="Cyt_P450_sf"/>
</dbReference>
<name>A0AAD3TAU1_NEPGR</name>
<comment type="similarity">
    <text evidence="3">Belongs to the cytochrome P450 family.</text>
</comment>
<evidence type="ECO:0000256" key="12">
    <source>
        <dbReference type="SAM" id="Phobius"/>
    </source>
</evidence>
<dbReference type="InterPro" id="IPR050665">
    <property type="entry name" value="Cytochrome_P450_Monooxygen"/>
</dbReference>
<comment type="subcellular location">
    <subcellularLocation>
        <location evidence="2">Membrane</location>
    </subcellularLocation>
</comment>
<dbReference type="Gene3D" id="1.10.630.10">
    <property type="entry name" value="Cytochrome P450"/>
    <property type="match status" value="1"/>
</dbReference>
<keyword evidence="6" id="KW-0479">Metal-binding</keyword>
<evidence type="ECO:0000256" key="8">
    <source>
        <dbReference type="ARBA" id="ARBA00023002"/>
    </source>
</evidence>
<dbReference type="GO" id="GO:0005506">
    <property type="term" value="F:iron ion binding"/>
    <property type="evidence" value="ECO:0007669"/>
    <property type="project" value="InterPro"/>
</dbReference>
<evidence type="ECO:0000256" key="11">
    <source>
        <dbReference type="ARBA" id="ARBA00023136"/>
    </source>
</evidence>
<accession>A0AAD3TAU1</accession>
<comment type="caution">
    <text evidence="13">The sequence shown here is derived from an EMBL/GenBank/DDBJ whole genome shotgun (WGS) entry which is preliminary data.</text>
</comment>
<evidence type="ECO:0000256" key="3">
    <source>
        <dbReference type="ARBA" id="ARBA00010617"/>
    </source>
</evidence>
<dbReference type="AlphaFoldDB" id="A0AAD3TAU1"/>
<dbReference type="EMBL" id="BSYO01000029">
    <property type="protein sequence ID" value="GMH25609.1"/>
    <property type="molecule type" value="Genomic_DNA"/>
</dbReference>
<dbReference type="GO" id="GO:0020037">
    <property type="term" value="F:heme binding"/>
    <property type="evidence" value="ECO:0007669"/>
    <property type="project" value="InterPro"/>
</dbReference>
<organism evidence="13 14">
    <name type="scientific">Nepenthes gracilis</name>
    <name type="common">Slender pitcher plant</name>
    <dbReference type="NCBI Taxonomy" id="150966"/>
    <lineage>
        <taxon>Eukaryota</taxon>
        <taxon>Viridiplantae</taxon>
        <taxon>Streptophyta</taxon>
        <taxon>Embryophyta</taxon>
        <taxon>Tracheophyta</taxon>
        <taxon>Spermatophyta</taxon>
        <taxon>Magnoliopsida</taxon>
        <taxon>eudicotyledons</taxon>
        <taxon>Gunneridae</taxon>
        <taxon>Pentapetalae</taxon>
        <taxon>Caryophyllales</taxon>
        <taxon>Nepenthaceae</taxon>
        <taxon>Nepenthes</taxon>
    </lineage>
</organism>
<dbReference type="SUPFAM" id="SSF48264">
    <property type="entry name" value="Cytochrome P450"/>
    <property type="match status" value="1"/>
</dbReference>
<evidence type="ECO:0000256" key="4">
    <source>
        <dbReference type="ARBA" id="ARBA00022617"/>
    </source>
</evidence>
<dbReference type="GO" id="GO:0016705">
    <property type="term" value="F:oxidoreductase activity, acting on paired donors, with incorporation or reduction of molecular oxygen"/>
    <property type="evidence" value="ECO:0007669"/>
    <property type="project" value="InterPro"/>
</dbReference>
<dbReference type="InterPro" id="IPR002402">
    <property type="entry name" value="Cyt_P450_E_grp-II"/>
</dbReference>
<proteinExistence type="inferred from homology"/>
<evidence type="ECO:0000256" key="10">
    <source>
        <dbReference type="ARBA" id="ARBA00023033"/>
    </source>
</evidence>
<evidence type="ECO:0000313" key="13">
    <source>
        <dbReference type="EMBL" id="GMH25609.1"/>
    </source>
</evidence>
<evidence type="ECO:0000313" key="14">
    <source>
        <dbReference type="Proteomes" id="UP001279734"/>
    </source>
</evidence>
<evidence type="ECO:0000256" key="9">
    <source>
        <dbReference type="ARBA" id="ARBA00023004"/>
    </source>
</evidence>
<comment type="cofactor">
    <cofactor evidence="1">
        <name>heme</name>
        <dbReference type="ChEBI" id="CHEBI:30413"/>
    </cofactor>
</comment>
<dbReference type="PRINTS" id="PR00464">
    <property type="entry name" value="EP450II"/>
</dbReference>
<feature type="transmembrane region" description="Helical" evidence="12">
    <location>
        <begin position="6"/>
        <end position="24"/>
    </location>
</feature>
<gene>
    <name evidence="13" type="ORF">Nepgr_027452</name>
</gene>
<evidence type="ECO:0008006" key="15">
    <source>
        <dbReference type="Google" id="ProtNLM"/>
    </source>
</evidence>
<evidence type="ECO:0000256" key="1">
    <source>
        <dbReference type="ARBA" id="ARBA00001971"/>
    </source>
</evidence>
<protein>
    <recommendedName>
        <fullName evidence="15">Cytochrome P450</fullName>
    </recommendedName>
</protein>